<dbReference type="PROSITE" id="PS50929">
    <property type="entry name" value="ABC_TM1F"/>
    <property type="match status" value="1"/>
</dbReference>
<evidence type="ECO:0000256" key="2">
    <source>
        <dbReference type="ARBA" id="ARBA00022692"/>
    </source>
</evidence>
<gene>
    <name evidence="7" type="ORF">PACILC2_45140</name>
</gene>
<feature type="domain" description="ABC transmembrane type-1" evidence="6">
    <location>
        <begin position="24"/>
        <end position="315"/>
    </location>
</feature>
<evidence type="ECO:0000256" key="4">
    <source>
        <dbReference type="ARBA" id="ARBA00023136"/>
    </source>
</evidence>
<dbReference type="Proteomes" id="UP000680304">
    <property type="component" value="Unassembled WGS sequence"/>
</dbReference>
<dbReference type="InterPro" id="IPR036640">
    <property type="entry name" value="ABC1_TM_sf"/>
</dbReference>
<dbReference type="RefSeq" id="WP_280515354.1">
    <property type="nucleotide sequence ID" value="NZ_BOVJ01000159.1"/>
</dbReference>
<evidence type="ECO:0000259" key="6">
    <source>
        <dbReference type="PROSITE" id="PS50929"/>
    </source>
</evidence>
<evidence type="ECO:0000256" key="1">
    <source>
        <dbReference type="ARBA" id="ARBA00004651"/>
    </source>
</evidence>
<dbReference type="InterPro" id="IPR027417">
    <property type="entry name" value="P-loop_NTPase"/>
</dbReference>
<feature type="transmembrane region" description="Helical" evidence="5">
    <location>
        <begin position="135"/>
        <end position="158"/>
    </location>
</feature>
<dbReference type="Pfam" id="PF00005">
    <property type="entry name" value="ABC_tran"/>
    <property type="match status" value="1"/>
</dbReference>
<keyword evidence="4 5" id="KW-0472">Membrane</keyword>
<dbReference type="PANTHER" id="PTHR24221:SF653">
    <property type="entry name" value="TRANSPORT ATP-BINDING PROTEIN CYDC"/>
    <property type="match status" value="1"/>
</dbReference>
<proteinExistence type="predicted"/>
<feature type="transmembrane region" description="Helical" evidence="5">
    <location>
        <begin position="23"/>
        <end position="45"/>
    </location>
</feature>
<feature type="transmembrane region" description="Helical" evidence="5">
    <location>
        <begin position="251"/>
        <end position="268"/>
    </location>
</feature>
<comment type="subcellular location">
    <subcellularLocation>
        <location evidence="1">Cell membrane</location>
        <topology evidence="1">Multi-pass membrane protein</topology>
    </subcellularLocation>
</comment>
<dbReference type="InterPro" id="IPR039421">
    <property type="entry name" value="Type_1_exporter"/>
</dbReference>
<organism evidence="7 8">
    <name type="scientific">Paenibacillus cisolokensis</name>
    <dbReference type="NCBI Taxonomy" id="1658519"/>
    <lineage>
        <taxon>Bacteria</taxon>
        <taxon>Bacillati</taxon>
        <taxon>Bacillota</taxon>
        <taxon>Bacilli</taxon>
        <taxon>Bacillales</taxon>
        <taxon>Paenibacillaceae</taxon>
        <taxon>Paenibacillus</taxon>
    </lineage>
</organism>
<comment type="caution">
    <text evidence="7">The sequence shown here is derived from an EMBL/GenBank/DDBJ whole genome shotgun (WGS) entry which is preliminary data.</text>
</comment>
<dbReference type="Gene3D" id="1.20.1560.10">
    <property type="entry name" value="ABC transporter type 1, transmembrane domain"/>
    <property type="match status" value="1"/>
</dbReference>
<evidence type="ECO:0000313" key="8">
    <source>
        <dbReference type="Proteomes" id="UP000680304"/>
    </source>
</evidence>
<feature type="transmembrane region" description="Helical" evidence="5">
    <location>
        <begin position="57"/>
        <end position="78"/>
    </location>
</feature>
<protein>
    <recommendedName>
        <fullName evidence="6">ABC transmembrane type-1 domain-containing protein</fullName>
    </recommendedName>
</protein>
<evidence type="ECO:0000313" key="7">
    <source>
        <dbReference type="EMBL" id="GIQ65946.1"/>
    </source>
</evidence>
<reference evidence="7 8" key="1">
    <citation type="submission" date="2021-04" db="EMBL/GenBank/DDBJ databases">
        <title>Draft genome sequence of Paenibacillus cisolokensis, LC2-13A.</title>
        <authorList>
            <person name="Uke A."/>
            <person name="Chhe C."/>
            <person name="Baramee S."/>
            <person name="Kosugi A."/>
        </authorList>
    </citation>
    <scope>NUCLEOTIDE SEQUENCE [LARGE SCALE GENOMIC DNA]</scope>
    <source>
        <strain evidence="7 8">LC2-13A</strain>
    </source>
</reference>
<keyword evidence="2 5" id="KW-0812">Transmembrane</keyword>
<keyword evidence="8" id="KW-1185">Reference proteome</keyword>
<accession>A0ABQ4NCK4</accession>
<dbReference type="Gene3D" id="3.40.50.300">
    <property type="entry name" value="P-loop containing nucleotide triphosphate hydrolases"/>
    <property type="match status" value="1"/>
</dbReference>
<name>A0ABQ4NCK4_9BACL</name>
<dbReference type="EMBL" id="BOVJ01000159">
    <property type="protein sequence ID" value="GIQ65946.1"/>
    <property type="molecule type" value="Genomic_DNA"/>
</dbReference>
<keyword evidence="3 5" id="KW-1133">Transmembrane helix</keyword>
<evidence type="ECO:0000256" key="5">
    <source>
        <dbReference type="SAM" id="Phobius"/>
    </source>
</evidence>
<sequence length="421" mass="46507">MREQAEKRTGWLLIGGRGYWRDLLLTVLLGSLTAGCAAALMFTSGELISRSALRPENVLMVYVPIVLVRTFGLGKAALQYAERLAGHHVALRALAAMRAKLYFLLERQAVNLRSRYRLGDLLGLLADDIEQLQNLYLRVAFPALSGLAVYGGAVALLAESGGLTAVWLMAYGGFWLFAVPLVALRRVHTAKRAYQPQRSLLYRELADAWYGLTDWVLSGRSSEAVASFRKRQAVAGTREQALRRMEWRRQWLSRCAASGAVVLTVLWVSGQLEAGRMENIWAAACVLAVFPMMETVTRVNDALVRLPDYLASLQRLGKVEADAQAMREVGAIEQEDPLPASGPVDIQMEHIGFRYHSTSDWALKDVSLSLPQGKKVAVLGRSGAGKSTLLQVLSGQRIPEEGHVTVYHRQNRKDMCAAFLS</sequence>
<feature type="transmembrane region" description="Helical" evidence="5">
    <location>
        <begin position="164"/>
        <end position="184"/>
    </location>
</feature>
<dbReference type="InterPro" id="IPR011527">
    <property type="entry name" value="ABC1_TM_dom"/>
</dbReference>
<dbReference type="PANTHER" id="PTHR24221">
    <property type="entry name" value="ATP-BINDING CASSETTE SUB-FAMILY B"/>
    <property type="match status" value="1"/>
</dbReference>
<dbReference type="InterPro" id="IPR003439">
    <property type="entry name" value="ABC_transporter-like_ATP-bd"/>
</dbReference>
<dbReference type="SUPFAM" id="SSF90123">
    <property type="entry name" value="ABC transporter transmembrane region"/>
    <property type="match status" value="1"/>
</dbReference>
<dbReference type="SUPFAM" id="SSF52540">
    <property type="entry name" value="P-loop containing nucleoside triphosphate hydrolases"/>
    <property type="match status" value="1"/>
</dbReference>
<evidence type="ECO:0000256" key="3">
    <source>
        <dbReference type="ARBA" id="ARBA00022989"/>
    </source>
</evidence>